<accession>A0A1A8BVY8</accession>
<sequence length="137" mass="15237">PKNATVCLVSFILGLRGMSNNTICKRKYWISPSPKCLFVGFICRTGGLLNVAWRWTKQLVCGRSEVVLLKIISSYMGLEFSVSHTSVFVFCAQLDKCVCSAKLLSAKTAQMVSIARQNPCKTSYLIEITSPTPLEFF</sequence>
<feature type="non-terminal residue" evidence="1">
    <location>
        <position position="137"/>
    </location>
</feature>
<organism evidence="1">
    <name type="scientific">Nothobranchius kadleci</name>
    <name type="common">African annual killifish</name>
    <dbReference type="NCBI Taxonomy" id="1051664"/>
    <lineage>
        <taxon>Eukaryota</taxon>
        <taxon>Metazoa</taxon>
        <taxon>Chordata</taxon>
        <taxon>Craniata</taxon>
        <taxon>Vertebrata</taxon>
        <taxon>Euteleostomi</taxon>
        <taxon>Actinopterygii</taxon>
        <taxon>Neopterygii</taxon>
        <taxon>Teleostei</taxon>
        <taxon>Neoteleostei</taxon>
        <taxon>Acanthomorphata</taxon>
        <taxon>Ovalentaria</taxon>
        <taxon>Atherinomorphae</taxon>
        <taxon>Cyprinodontiformes</taxon>
        <taxon>Nothobranchiidae</taxon>
        <taxon>Nothobranchius</taxon>
    </lineage>
</organism>
<evidence type="ECO:0000313" key="1">
    <source>
        <dbReference type="EMBL" id="SBP70781.1"/>
    </source>
</evidence>
<proteinExistence type="predicted"/>
<protein>
    <submittedName>
        <fullName evidence="1">Uncharacterized protein</fullName>
    </submittedName>
</protein>
<feature type="non-terminal residue" evidence="1">
    <location>
        <position position="1"/>
    </location>
</feature>
<reference evidence="1" key="2">
    <citation type="submission" date="2016-06" db="EMBL/GenBank/DDBJ databases">
        <title>The genome of a short-lived fish provides insights into sex chromosome evolution and the genetic control of aging.</title>
        <authorList>
            <person name="Reichwald K."/>
            <person name="Felder M."/>
            <person name="Petzold A."/>
            <person name="Koch P."/>
            <person name="Groth M."/>
            <person name="Platzer M."/>
        </authorList>
    </citation>
    <scope>NUCLEOTIDE SEQUENCE</scope>
    <source>
        <tissue evidence="1">Brain</tissue>
    </source>
</reference>
<dbReference type="AlphaFoldDB" id="A0A1A8BVY8"/>
<reference evidence="1" key="1">
    <citation type="submission" date="2016-05" db="EMBL/GenBank/DDBJ databases">
        <authorList>
            <person name="Lavstsen T."/>
            <person name="Jespersen J.S."/>
        </authorList>
    </citation>
    <scope>NUCLEOTIDE SEQUENCE</scope>
    <source>
        <tissue evidence="1">Brain</tissue>
    </source>
</reference>
<gene>
    <name evidence="1" type="primary">Nfu_g_1_011638</name>
</gene>
<dbReference type="EMBL" id="HADZ01006840">
    <property type="protein sequence ID" value="SBP70781.1"/>
    <property type="molecule type" value="Transcribed_RNA"/>
</dbReference>
<name>A0A1A8BVY8_NOTKA</name>